<dbReference type="PROSITE" id="PS50216">
    <property type="entry name" value="DHHC"/>
    <property type="match status" value="1"/>
</dbReference>
<dbReference type="AlphaFoldDB" id="A0A915Q758"/>
<keyword evidence="3" id="KW-1185">Reference proteome</keyword>
<accession>A0A915Q758</accession>
<evidence type="ECO:0000256" key="2">
    <source>
        <dbReference type="SAM" id="Phobius"/>
    </source>
</evidence>
<dbReference type="PANTHER" id="PTHR12246">
    <property type="entry name" value="PALMITOYLTRANSFERASE ZDHHC16"/>
    <property type="match status" value="1"/>
</dbReference>
<keyword evidence="2" id="KW-0472">Membrane</keyword>
<evidence type="ECO:0000256" key="1">
    <source>
        <dbReference type="SAM" id="MobiDB-lite"/>
    </source>
</evidence>
<sequence>MFLWSYYETIFRPVGRPPKMFYVDSQTRQDLSSSEEIECREILERYVRQHQIPVDNRNSDGSIRYCHKCSCIKPDRCHHCSDALRVNSGFGRFHIVFLLFVAGMFAASITCLFAYHLYLTARNQSTIESFRPPVFIYGIDKNGFNLGIRRNFRQVFGDTCLLWFLPIFSSCGDGVQYPVGSRAEQQSHSPHSSEKKGRRNQRSSILRRGSGVTFRQKRFRAERKQLLLINSDDSDDAVREI</sequence>
<proteinExistence type="predicted"/>
<dbReference type="Proteomes" id="UP000887581">
    <property type="component" value="Unplaced"/>
</dbReference>
<reference evidence="4" key="1">
    <citation type="submission" date="2022-11" db="UniProtKB">
        <authorList>
            <consortium name="WormBaseParasite"/>
        </authorList>
    </citation>
    <scope>IDENTIFICATION</scope>
</reference>
<protein>
    <submittedName>
        <fullName evidence="4">Palmitoyltransferase</fullName>
    </submittedName>
</protein>
<evidence type="ECO:0000313" key="4">
    <source>
        <dbReference type="WBParaSite" id="sdigi.contig76.g3728.t1"/>
    </source>
</evidence>
<keyword evidence="2" id="KW-0812">Transmembrane</keyword>
<dbReference type="WBParaSite" id="sdigi.contig76.g3728.t1">
    <property type="protein sequence ID" value="sdigi.contig76.g3728.t1"/>
    <property type="gene ID" value="sdigi.contig76.g3728"/>
</dbReference>
<organism evidence="3 4">
    <name type="scientific">Setaria digitata</name>
    <dbReference type="NCBI Taxonomy" id="48799"/>
    <lineage>
        <taxon>Eukaryota</taxon>
        <taxon>Metazoa</taxon>
        <taxon>Ecdysozoa</taxon>
        <taxon>Nematoda</taxon>
        <taxon>Chromadorea</taxon>
        <taxon>Rhabditida</taxon>
        <taxon>Spirurina</taxon>
        <taxon>Spiruromorpha</taxon>
        <taxon>Filarioidea</taxon>
        <taxon>Setariidae</taxon>
        <taxon>Setaria</taxon>
    </lineage>
</organism>
<feature type="region of interest" description="Disordered" evidence="1">
    <location>
        <begin position="182"/>
        <end position="204"/>
    </location>
</feature>
<dbReference type="GO" id="GO:0016409">
    <property type="term" value="F:palmitoyltransferase activity"/>
    <property type="evidence" value="ECO:0007669"/>
    <property type="project" value="InterPro"/>
</dbReference>
<feature type="transmembrane region" description="Helical" evidence="2">
    <location>
        <begin position="95"/>
        <end position="118"/>
    </location>
</feature>
<dbReference type="InterPro" id="IPR039859">
    <property type="entry name" value="PFA4/ZDH16/20/ERF2-like"/>
</dbReference>
<evidence type="ECO:0000313" key="3">
    <source>
        <dbReference type="Proteomes" id="UP000887581"/>
    </source>
</evidence>
<name>A0A915Q758_9BILA</name>
<keyword evidence="2" id="KW-1133">Transmembrane helix</keyword>